<reference evidence="6 7" key="1">
    <citation type="submission" date="2018-02" db="EMBL/GenBank/DDBJ databases">
        <title>Genome sequence of the basidiomycete white-rot fungus Phlebia centrifuga.</title>
        <authorList>
            <person name="Granchi Z."/>
            <person name="Peng M."/>
            <person name="de Vries R.P."/>
            <person name="Hilden K."/>
            <person name="Makela M.R."/>
            <person name="Grigoriev I."/>
            <person name="Riley R."/>
        </authorList>
    </citation>
    <scope>NUCLEOTIDE SEQUENCE [LARGE SCALE GENOMIC DNA]</scope>
    <source>
        <strain evidence="6 7">FBCC195</strain>
    </source>
</reference>
<dbReference type="InterPro" id="IPR002893">
    <property type="entry name" value="Znf_MYND"/>
</dbReference>
<dbReference type="SUPFAM" id="SSF144232">
    <property type="entry name" value="HIT/MYND zinc finger-like"/>
    <property type="match status" value="1"/>
</dbReference>
<proteinExistence type="predicted"/>
<dbReference type="Gene3D" id="6.10.140.2220">
    <property type="match status" value="1"/>
</dbReference>
<evidence type="ECO:0000313" key="7">
    <source>
        <dbReference type="Proteomes" id="UP000186601"/>
    </source>
</evidence>
<evidence type="ECO:0000259" key="5">
    <source>
        <dbReference type="PROSITE" id="PS50865"/>
    </source>
</evidence>
<evidence type="ECO:0000256" key="3">
    <source>
        <dbReference type="ARBA" id="ARBA00022833"/>
    </source>
</evidence>
<dbReference type="PROSITE" id="PS50865">
    <property type="entry name" value="ZF_MYND_2"/>
    <property type="match status" value="1"/>
</dbReference>
<organism evidence="6 7">
    <name type="scientific">Hermanssonia centrifuga</name>
    <dbReference type="NCBI Taxonomy" id="98765"/>
    <lineage>
        <taxon>Eukaryota</taxon>
        <taxon>Fungi</taxon>
        <taxon>Dikarya</taxon>
        <taxon>Basidiomycota</taxon>
        <taxon>Agaricomycotina</taxon>
        <taxon>Agaricomycetes</taxon>
        <taxon>Polyporales</taxon>
        <taxon>Meruliaceae</taxon>
        <taxon>Hermanssonia</taxon>
    </lineage>
</organism>
<dbReference type="EMBL" id="MLYV02000706">
    <property type="protein sequence ID" value="PSR79205.1"/>
    <property type="molecule type" value="Genomic_DNA"/>
</dbReference>
<evidence type="ECO:0000256" key="2">
    <source>
        <dbReference type="ARBA" id="ARBA00022771"/>
    </source>
</evidence>
<dbReference type="Pfam" id="PF01753">
    <property type="entry name" value="zf-MYND"/>
    <property type="match status" value="1"/>
</dbReference>
<dbReference type="Proteomes" id="UP000186601">
    <property type="component" value="Unassembled WGS sequence"/>
</dbReference>
<keyword evidence="1" id="KW-0479">Metal-binding</keyword>
<dbReference type="GO" id="GO:0008270">
    <property type="term" value="F:zinc ion binding"/>
    <property type="evidence" value="ECO:0007669"/>
    <property type="project" value="UniProtKB-KW"/>
</dbReference>
<evidence type="ECO:0000256" key="1">
    <source>
        <dbReference type="ARBA" id="ARBA00022723"/>
    </source>
</evidence>
<keyword evidence="7" id="KW-1185">Reference proteome</keyword>
<evidence type="ECO:0000313" key="6">
    <source>
        <dbReference type="EMBL" id="PSR79205.1"/>
    </source>
</evidence>
<keyword evidence="2 4" id="KW-0863">Zinc-finger</keyword>
<accession>A0A2R6NY39</accession>
<gene>
    <name evidence="6" type="ORF">PHLCEN_2v7121</name>
</gene>
<protein>
    <recommendedName>
        <fullName evidence="5">MYND-type domain-containing protein</fullName>
    </recommendedName>
</protein>
<comment type="caution">
    <text evidence="6">The sequence shown here is derived from an EMBL/GenBank/DDBJ whole genome shotgun (WGS) entry which is preliminary data.</text>
</comment>
<name>A0A2R6NY39_9APHY</name>
<dbReference type="AlphaFoldDB" id="A0A2R6NY39"/>
<keyword evidence="3" id="KW-0862">Zinc</keyword>
<dbReference type="OrthoDB" id="2797156at2759"/>
<evidence type="ECO:0000256" key="4">
    <source>
        <dbReference type="PROSITE-ProRule" id="PRU00134"/>
    </source>
</evidence>
<feature type="domain" description="MYND-type" evidence="5">
    <location>
        <begin position="36"/>
        <end position="89"/>
    </location>
</feature>
<sequence>MNPFDVYENLQPSQNFLDQMVANYHTAVRQRDTHACRTCNKSANTLDPGQKLQACSKCRVNRWNVYYCSRGCQVEDWKNGLPIPHKLICGKLIADIPSSISSSIPKVEESPSGIPKADAGYTRTSALLHQISLLQKDKDVDYYIMFPNGTGPEIRVGSRMVPFDTFRNDDPDAVSNMFAALRGCDLGCISFPHDLIRNQLEDEYNATLTEPIPPAMATREEMTFVMRGLTDPLNRRIAGNTTA</sequence>